<dbReference type="AlphaFoldDB" id="A0A384JD89"/>
<dbReference type="PANTHER" id="PTHR35910">
    <property type="entry name" value="2EXR DOMAIN-CONTAINING PROTEIN"/>
    <property type="match status" value="1"/>
</dbReference>
<reference evidence="2 3" key="1">
    <citation type="journal article" date="2011" name="PLoS Genet.">
        <title>Genomic analysis of the necrotrophic fungal pathogens Sclerotinia sclerotiorum and Botrytis cinerea.</title>
        <authorList>
            <person name="Amselem J."/>
            <person name="Cuomo C.A."/>
            <person name="van Kan J.A."/>
            <person name="Viaud M."/>
            <person name="Benito E.P."/>
            <person name="Couloux A."/>
            <person name="Coutinho P.M."/>
            <person name="de Vries R.P."/>
            <person name="Dyer P.S."/>
            <person name="Fillinger S."/>
            <person name="Fournier E."/>
            <person name="Gout L."/>
            <person name="Hahn M."/>
            <person name="Kohn L."/>
            <person name="Lapalu N."/>
            <person name="Plummer K.M."/>
            <person name="Pradier J.M."/>
            <person name="Quevillon E."/>
            <person name="Sharon A."/>
            <person name="Simon A."/>
            <person name="ten Have A."/>
            <person name="Tudzynski B."/>
            <person name="Tudzynski P."/>
            <person name="Wincker P."/>
            <person name="Andrew M."/>
            <person name="Anthouard V."/>
            <person name="Beever R.E."/>
            <person name="Beffa R."/>
            <person name="Benoit I."/>
            <person name="Bouzid O."/>
            <person name="Brault B."/>
            <person name="Chen Z."/>
            <person name="Choquer M."/>
            <person name="Collemare J."/>
            <person name="Cotton P."/>
            <person name="Danchin E.G."/>
            <person name="Da Silva C."/>
            <person name="Gautier A."/>
            <person name="Giraud C."/>
            <person name="Giraud T."/>
            <person name="Gonzalez C."/>
            <person name="Grossetete S."/>
            <person name="Guldener U."/>
            <person name="Henrissat B."/>
            <person name="Howlett B.J."/>
            <person name="Kodira C."/>
            <person name="Kretschmer M."/>
            <person name="Lappartient A."/>
            <person name="Leroch M."/>
            <person name="Levis C."/>
            <person name="Mauceli E."/>
            <person name="Neuveglise C."/>
            <person name="Oeser B."/>
            <person name="Pearson M."/>
            <person name="Poulain J."/>
            <person name="Poussereau N."/>
            <person name="Quesneville H."/>
            <person name="Rascle C."/>
            <person name="Schumacher J."/>
            <person name="Segurens B."/>
            <person name="Sexton A."/>
            <person name="Silva E."/>
            <person name="Sirven C."/>
            <person name="Soanes D.M."/>
            <person name="Talbot N.J."/>
            <person name="Templeton M."/>
            <person name="Yandava C."/>
            <person name="Yarden O."/>
            <person name="Zeng Q."/>
            <person name="Rollins J.A."/>
            <person name="Lebrun M.H."/>
            <person name="Dickman M."/>
        </authorList>
    </citation>
    <scope>NUCLEOTIDE SEQUENCE [LARGE SCALE GENOMIC DNA]</scope>
    <source>
        <strain evidence="2 3">B05.10</strain>
    </source>
</reference>
<reference evidence="2 3" key="3">
    <citation type="journal article" date="2017" name="Mol. Plant Pathol.">
        <title>A gapless genome sequence of the fungus Botrytis cinerea.</title>
        <authorList>
            <person name="Van Kan J.A."/>
            <person name="Stassen J.H."/>
            <person name="Mosbach A."/>
            <person name="Van Der Lee T.A."/>
            <person name="Faino L."/>
            <person name="Farmer A.D."/>
            <person name="Papasotiriou D.G."/>
            <person name="Zhou S."/>
            <person name="Seidl M.F."/>
            <person name="Cottam E."/>
            <person name="Edel D."/>
            <person name="Hahn M."/>
            <person name="Schwartz D.C."/>
            <person name="Dietrich R.A."/>
            <person name="Widdison S."/>
            <person name="Scalliet G."/>
        </authorList>
    </citation>
    <scope>NUCLEOTIDE SEQUENCE [LARGE SCALE GENOMIC DNA]</scope>
    <source>
        <strain evidence="2 3">B05.10</strain>
    </source>
</reference>
<evidence type="ECO:0000259" key="1">
    <source>
        <dbReference type="Pfam" id="PF20150"/>
    </source>
</evidence>
<proteinExistence type="predicted"/>
<evidence type="ECO:0000313" key="2">
    <source>
        <dbReference type="EMBL" id="ATZ48450.1"/>
    </source>
</evidence>
<dbReference type="VEuPathDB" id="FungiDB:Bcin03g06710"/>
<name>A0A384JD89_BOTFB</name>
<dbReference type="Pfam" id="PF20150">
    <property type="entry name" value="2EXR"/>
    <property type="match status" value="1"/>
</dbReference>
<dbReference type="PANTHER" id="PTHR35910:SF6">
    <property type="entry name" value="2EXR DOMAIN-CONTAINING PROTEIN"/>
    <property type="match status" value="1"/>
</dbReference>
<accession>A0A384JD89</accession>
<reference evidence="2 3" key="2">
    <citation type="journal article" date="2012" name="Eukaryot. Cell">
        <title>Genome update of Botrytis cinerea strains B05.10 and T4.</title>
        <authorList>
            <person name="Staats M."/>
            <person name="van Kan J.A."/>
        </authorList>
    </citation>
    <scope>NUCLEOTIDE SEQUENCE [LARGE SCALE GENOMIC DNA]</scope>
    <source>
        <strain evidence="2 3">B05.10</strain>
    </source>
</reference>
<organism evidence="2 3">
    <name type="scientific">Botryotinia fuckeliana (strain B05.10)</name>
    <name type="common">Noble rot fungus</name>
    <name type="synonym">Botrytis cinerea</name>
    <dbReference type="NCBI Taxonomy" id="332648"/>
    <lineage>
        <taxon>Eukaryota</taxon>
        <taxon>Fungi</taxon>
        <taxon>Dikarya</taxon>
        <taxon>Ascomycota</taxon>
        <taxon>Pezizomycotina</taxon>
        <taxon>Leotiomycetes</taxon>
        <taxon>Helotiales</taxon>
        <taxon>Sclerotiniaceae</taxon>
        <taxon>Botrytis</taxon>
    </lineage>
</organism>
<dbReference type="Proteomes" id="UP000001798">
    <property type="component" value="Chromosome 3"/>
</dbReference>
<dbReference type="InterPro" id="IPR045518">
    <property type="entry name" value="2EXR"/>
</dbReference>
<evidence type="ECO:0000313" key="3">
    <source>
        <dbReference type="Proteomes" id="UP000001798"/>
    </source>
</evidence>
<dbReference type="GeneID" id="5436042"/>
<dbReference type="RefSeq" id="XP_024547863.1">
    <property type="nucleotide sequence ID" value="XM_024692089.1"/>
</dbReference>
<protein>
    <recommendedName>
        <fullName evidence="1">2EXR domain-containing protein</fullName>
    </recommendedName>
</protein>
<dbReference type="KEGG" id="bfu:BCIN_03g06710"/>
<sequence length="332" mass="37750">MCYIHDNIRWFANMPLATIADFEKAAWLDLALTRKLVGRKPMMRLNWLNLEVKSVRYKPFGENIAVVQAPKPVATTFSFFTELATELQNKIWIMASLECSRFITIIEENVDVSTHPNDDQYTVIGAKRPRVLYTCKGALSAMVGIYKPMFHLNSSRYHGAKKGVMVNPDIDTIDFVSLLDFQTPPLDFVGALLNPGELSGVRHVCLPVQEFHDNFQSVAQVIRNLPSLDTVAVETEQVDLTLPDTLHIQFLFADIRYARPDRSPRTEMTIMVMYGGNLFIGAQAIGILFNDVTNLTHQAGILESLAKMNLMMRQEPNFPDRILASFNYRNFW</sequence>
<dbReference type="EMBL" id="CP009807">
    <property type="protein sequence ID" value="ATZ48450.1"/>
    <property type="molecule type" value="Genomic_DNA"/>
</dbReference>
<dbReference type="OrthoDB" id="3456207at2759"/>
<feature type="domain" description="2EXR" evidence="1">
    <location>
        <begin position="77"/>
        <end position="173"/>
    </location>
</feature>
<keyword evidence="3" id="KW-1185">Reference proteome</keyword>
<gene>
    <name evidence="2" type="ORF">BCIN_03g06710</name>
</gene>